<dbReference type="Proteomes" id="UP000198415">
    <property type="component" value="Unassembled WGS sequence"/>
</dbReference>
<proteinExistence type="predicted"/>
<evidence type="ECO:0000313" key="2">
    <source>
        <dbReference type="Proteomes" id="UP000198415"/>
    </source>
</evidence>
<organism evidence="1 2">
    <name type="scientific">Actinoplanes regularis</name>
    <dbReference type="NCBI Taxonomy" id="52697"/>
    <lineage>
        <taxon>Bacteria</taxon>
        <taxon>Bacillati</taxon>
        <taxon>Actinomycetota</taxon>
        <taxon>Actinomycetes</taxon>
        <taxon>Micromonosporales</taxon>
        <taxon>Micromonosporaceae</taxon>
        <taxon>Actinoplanes</taxon>
    </lineage>
</organism>
<sequence>MRVWVNLPASARSTSNMPKNTMWGNTGPVVSFPKSLIAQSPKFFVRLAQTCIDLCDALARGTVPIPHPITEMLMIDEAARSYPDGHIGR</sequence>
<dbReference type="AlphaFoldDB" id="A0A239I994"/>
<name>A0A239I994_9ACTN</name>
<keyword evidence="2" id="KW-1185">Reference proteome</keyword>
<protein>
    <submittedName>
        <fullName evidence="1">Uncharacterized protein</fullName>
    </submittedName>
</protein>
<dbReference type="EMBL" id="FZNR01000028">
    <property type="protein sequence ID" value="SNS90117.1"/>
    <property type="molecule type" value="Genomic_DNA"/>
</dbReference>
<accession>A0A239I994</accession>
<reference evidence="1 2" key="1">
    <citation type="submission" date="2017-06" db="EMBL/GenBank/DDBJ databases">
        <authorList>
            <person name="Kim H.J."/>
            <person name="Triplett B.A."/>
        </authorList>
    </citation>
    <scope>NUCLEOTIDE SEQUENCE [LARGE SCALE GENOMIC DNA]</scope>
    <source>
        <strain evidence="1 2">DSM 43151</strain>
    </source>
</reference>
<gene>
    <name evidence="1" type="ORF">SAMN06264365_1284</name>
</gene>
<evidence type="ECO:0000313" key="1">
    <source>
        <dbReference type="EMBL" id="SNS90117.1"/>
    </source>
</evidence>